<dbReference type="AlphaFoldDB" id="A0AAW2PTC5"/>
<keyword evidence="2" id="KW-1133">Transmembrane helix</keyword>
<reference evidence="3" key="1">
    <citation type="submission" date="2020-06" db="EMBL/GenBank/DDBJ databases">
        <authorList>
            <person name="Li T."/>
            <person name="Hu X."/>
            <person name="Zhang T."/>
            <person name="Song X."/>
            <person name="Zhang H."/>
            <person name="Dai N."/>
            <person name="Sheng W."/>
            <person name="Hou X."/>
            <person name="Wei L."/>
        </authorList>
    </citation>
    <scope>NUCLEOTIDE SEQUENCE</scope>
    <source>
        <strain evidence="3">G01</strain>
        <tissue evidence="3">Leaf</tissue>
    </source>
</reference>
<dbReference type="PANTHER" id="PTHR36396">
    <property type="entry name" value="MALTASE-GLUCOAMYLASE, INTESTINAL PROTEIN"/>
    <property type="match status" value="1"/>
</dbReference>
<gene>
    <name evidence="3" type="ORF">Sangu_0690100</name>
</gene>
<dbReference type="PANTHER" id="PTHR36396:SF1">
    <property type="entry name" value="MALTASE-GLUCOAMYLASE, INTESTINAL PROTEIN"/>
    <property type="match status" value="1"/>
</dbReference>
<keyword evidence="2" id="KW-0472">Membrane</keyword>
<feature type="compositionally biased region" description="Basic and acidic residues" evidence="1">
    <location>
        <begin position="13"/>
        <end position="22"/>
    </location>
</feature>
<feature type="region of interest" description="Disordered" evidence="1">
    <location>
        <begin position="1"/>
        <end position="24"/>
    </location>
</feature>
<comment type="caution">
    <text evidence="3">The sequence shown here is derived from an EMBL/GenBank/DDBJ whole genome shotgun (WGS) entry which is preliminary data.</text>
</comment>
<proteinExistence type="predicted"/>
<sequence length="260" mass="28253">MTEVTTNQSLMAEGKDGSEVKHPNPPQAFLEVVCMSSGKIRRFSVGTEAGFAVKLINKKLLNGGGGGGGNGLLASYIEAVKEGEEEPVSFGPSSLLMDYGPGWKLQTVIEPHGDKGGVHIGATRVRKSSANGADDLHSAQRTQSPISFLYIGKILLAFLLIFVFGAVFTLALENLPRLILYINSSLFEGKKAELLKANLCKKRAFRFFQSGFKSYRWMWKKILVQNPKYVIPCADLVLEAGSDSDESTSTGTLEGWLALF</sequence>
<protein>
    <submittedName>
        <fullName evidence="3">Uncharacterized protein</fullName>
    </submittedName>
</protein>
<feature type="compositionally biased region" description="Polar residues" evidence="1">
    <location>
        <begin position="1"/>
        <end position="10"/>
    </location>
</feature>
<feature type="transmembrane region" description="Helical" evidence="2">
    <location>
        <begin position="148"/>
        <end position="172"/>
    </location>
</feature>
<reference evidence="3" key="2">
    <citation type="journal article" date="2024" name="Plant">
        <title>Genomic evolution and insights into agronomic trait innovations of Sesamum species.</title>
        <authorList>
            <person name="Miao H."/>
            <person name="Wang L."/>
            <person name="Qu L."/>
            <person name="Liu H."/>
            <person name="Sun Y."/>
            <person name="Le M."/>
            <person name="Wang Q."/>
            <person name="Wei S."/>
            <person name="Zheng Y."/>
            <person name="Lin W."/>
            <person name="Duan Y."/>
            <person name="Cao H."/>
            <person name="Xiong S."/>
            <person name="Wang X."/>
            <person name="Wei L."/>
            <person name="Li C."/>
            <person name="Ma Q."/>
            <person name="Ju M."/>
            <person name="Zhao R."/>
            <person name="Li G."/>
            <person name="Mu C."/>
            <person name="Tian Q."/>
            <person name="Mei H."/>
            <person name="Zhang T."/>
            <person name="Gao T."/>
            <person name="Zhang H."/>
        </authorList>
    </citation>
    <scope>NUCLEOTIDE SEQUENCE</scope>
    <source>
        <strain evidence="3">G01</strain>
    </source>
</reference>
<evidence type="ECO:0000256" key="1">
    <source>
        <dbReference type="SAM" id="MobiDB-lite"/>
    </source>
</evidence>
<evidence type="ECO:0000256" key="2">
    <source>
        <dbReference type="SAM" id="Phobius"/>
    </source>
</evidence>
<name>A0AAW2PTC5_9LAMI</name>
<organism evidence="3">
    <name type="scientific">Sesamum angustifolium</name>
    <dbReference type="NCBI Taxonomy" id="2727405"/>
    <lineage>
        <taxon>Eukaryota</taxon>
        <taxon>Viridiplantae</taxon>
        <taxon>Streptophyta</taxon>
        <taxon>Embryophyta</taxon>
        <taxon>Tracheophyta</taxon>
        <taxon>Spermatophyta</taxon>
        <taxon>Magnoliopsida</taxon>
        <taxon>eudicotyledons</taxon>
        <taxon>Gunneridae</taxon>
        <taxon>Pentapetalae</taxon>
        <taxon>asterids</taxon>
        <taxon>lamiids</taxon>
        <taxon>Lamiales</taxon>
        <taxon>Pedaliaceae</taxon>
        <taxon>Sesamum</taxon>
    </lineage>
</organism>
<dbReference type="EMBL" id="JACGWK010000004">
    <property type="protein sequence ID" value="KAL0358407.1"/>
    <property type="molecule type" value="Genomic_DNA"/>
</dbReference>
<keyword evidence="2" id="KW-0812">Transmembrane</keyword>
<accession>A0AAW2PTC5</accession>
<evidence type="ECO:0000313" key="3">
    <source>
        <dbReference type="EMBL" id="KAL0358407.1"/>
    </source>
</evidence>